<reference evidence="2 3" key="1">
    <citation type="submission" date="2011-11" db="EMBL/GenBank/DDBJ databases">
        <title>Whole genome shotgun sequence of Gordonia araii NBRC 100433.</title>
        <authorList>
            <person name="Yoshida Y."/>
            <person name="Hosoyama A."/>
            <person name="Tsuchikane K."/>
            <person name="Katsumata H."/>
            <person name="Yamazaki S."/>
            <person name="Fujita N."/>
        </authorList>
    </citation>
    <scope>NUCLEOTIDE SEQUENCE [LARGE SCALE GENOMIC DNA]</scope>
    <source>
        <strain evidence="2 3">NBRC 100433</strain>
    </source>
</reference>
<gene>
    <name evidence="2" type="ORF">GOARA_064_00450</name>
</gene>
<dbReference type="AlphaFoldDB" id="G7H5B8"/>
<keyword evidence="1" id="KW-1133">Transmembrane helix</keyword>
<keyword evidence="1" id="KW-0812">Transmembrane</keyword>
<dbReference type="Proteomes" id="UP000035088">
    <property type="component" value="Unassembled WGS sequence"/>
</dbReference>
<feature type="transmembrane region" description="Helical" evidence="1">
    <location>
        <begin position="57"/>
        <end position="78"/>
    </location>
</feature>
<evidence type="ECO:0008006" key="4">
    <source>
        <dbReference type="Google" id="ProtNLM"/>
    </source>
</evidence>
<comment type="caution">
    <text evidence="2">The sequence shown here is derived from an EMBL/GenBank/DDBJ whole genome shotgun (WGS) entry which is preliminary data.</text>
</comment>
<evidence type="ECO:0000313" key="3">
    <source>
        <dbReference type="Proteomes" id="UP000035088"/>
    </source>
</evidence>
<feature type="transmembrane region" description="Helical" evidence="1">
    <location>
        <begin position="26"/>
        <end position="45"/>
    </location>
</feature>
<proteinExistence type="predicted"/>
<evidence type="ECO:0000256" key="1">
    <source>
        <dbReference type="SAM" id="Phobius"/>
    </source>
</evidence>
<accession>G7H5B8</accession>
<dbReference type="EMBL" id="BAEE01000064">
    <property type="protein sequence ID" value="GAB11043.1"/>
    <property type="molecule type" value="Genomic_DNA"/>
</dbReference>
<keyword evidence="3" id="KW-1185">Reference proteome</keyword>
<evidence type="ECO:0000313" key="2">
    <source>
        <dbReference type="EMBL" id="GAB11043.1"/>
    </source>
</evidence>
<keyword evidence="1" id="KW-0472">Membrane</keyword>
<name>G7H5B8_9ACTN</name>
<organism evidence="2 3">
    <name type="scientific">Gordonia araii NBRC 100433</name>
    <dbReference type="NCBI Taxonomy" id="1073574"/>
    <lineage>
        <taxon>Bacteria</taxon>
        <taxon>Bacillati</taxon>
        <taxon>Actinomycetota</taxon>
        <taxon>Actinomycetes</taxon>
        <taxon>Mycobacteriales</taxon>
        <taxon>Gordoniaceae</taxon>
        <taxon>Gordonia</taxon>
    </lineage>
</organism>
<sequence>MLSVMANNTQGTSFLGSVLNLVKKHWFPLAVAIIAIAFIALNRVPAEVNFLFFRVDIALWLALTVASVLGLIVGLFVARK</sequence>
<protein>
    <recommendedName>
        <fullName evidence="4">Lipopolysaccharide assembly protein A domain-containing protein</fullName>
    </recommendedName>
</protein>